<name>G1FGN1_9CAUD</name>
<evidence type="ECO:0000313" key="2">
    <source>
        <dbReference type="Proteomes" id="UP000008391"/>
    </source>
</evidence>
<accession>G1FGN1</accession>
<sequence>MTIFGDFYFMPCAACGGRMLRSNMTAIYPVEGMIHSQCAKRFAELGFGEYPEVNDG</sequence>
<dbReference type="EMBL" id="JN201525">
    <property type="protein sequence ID" value="AEJ94087.1"/>
    <property type="molecule type" value="Genomic_DNA"/>
</dbReference>
<reference evidence="1 2" key="1">
    <citation type="journal article" date="2012" name="J. Virol.">
        <title>Complete Genome Sequences of 138 Mycobacteriophages.</title>
        <authorList>
            <consortium name="the Science Education Alliance Phage Hunters Advancing Genomics and Evolutionary Science Program"/>
            <consortium name="the KwaZulu-Natal Research Institute for Tuberculosis and HIV Mycobacterial Genetics Course Students"/>
            <consortium name="the Phage Hunters Integrating Research and Education Program"/>
            <person name="Hatfull G.F."/>
        </authorList>
    </citation>
    <scope>NUCLEOTIDE SEQUENCE [LARGE SCALE GENOMIC DNA]</scope>
</reference>
<proteinExistence type="predicted"/>
<gene>
    <name evidence="1" type="primary">167</name>
    <name evidence="1" type="ORF">THIBAULT_167</name>
</gene>
<dbReference type="GeneID" id="18566100"/>
<dbReference type="Proteomes" id="UP000008391">
    <property type="component" value="Segment"/>
</dbReference>
<dbReference type="RefSeq" id="YP_009018177.1">
    <property type="nucleotide sequence ID" value="NC_023738.1"/>
</dbReference>
<dbReference type="KEGG" id="vg:18566100"/>
<organism evidence="1 2">
    <name type="scientific">Mycobacterium phage Thibault</name>
    <dbReference type="NCBI Taxonomy" id="1052673"/>
    <lineage>
        <taxon>Viruses</taxon>
        <taxon>Duplodnaviria</taxon>
        <taxon>Heunggongvirae</taxon>
        <taxon>Uroviricota</taxon>
        <taxon>Caudoviricetes</taxon>
        <taxon>Omegavirus</taxon>
        <taxon>Omegavirus thibault</taxon>
    </lineage>
</organism>
<dbReference type="OrthoDB" id="24428at10239"/>
<evidence type="ECO:0000313" key="1">
    <source>
        <dbReference type="EMBL" id="AEJ94087.1"/>
    </source>
</evidence>
<keyword evidence="2" id="KW-1185">Reference proteome</keyword>
<protein>
    <submittedName>
        <fullName evidence="1">Uncharacterized protein</fullName>
    </submittedName>
</protein>